<keyword evidence="1" id="KW-1133">Transmembrane helix</keyword>
<evidence type="ECO:0000313" key="3">
    <source>
        <dbReference type="Proteomes" id="UP000219412"/>
    </source>
</evidence>
<organism evidence="2 3">
    <name type="scientific">Salinicoccus kekensis</name>
    <dbReference type="NCBI Taxonomy" id="714307"/>
    <lineage>
        <taxon>Bacteria</taxon>
        <taxon>Bacillati</taxon>
        <taxon>Bacillota</taxon>
        <taxon>Bacilli</taxon>
        <taxon>Bacillales</taxon>
        <taxon>Staphylococcaceae</taxon>
        <taxon>Salinicoccus</taxon>
    </lineage>
</organism>
<dbReference type="InterPro" id="IPR038330">
    <property type="entry name" value="TspO/MBR-related_sf"/>
</dbReference>
<dbReference type="EMBL" id="OBQF01000003">
    <property type="protein sequence ID" value="SOC41749.1"/>
    <property type="molecule type" value="Genomic_DNA"/>
</dbReference>
<dbReference type="PANTHER" id="PTHR33802">
    <property type="entry name" value="SI:CH211-161H7.5-RELATED"/>
    <property type="match status" value="1"/>
</dbReference>
<dbReference type="PANTHER" id="PTHR33802:SF1">
    <property type="entry name" value="XK-RELATED PROTEIN"/>
    <property type="match status" value="1"/>
</dbReference>
<feature type="transmembrane region" description="Helical" evidence="1">
    <location>
        <begin position="7"/>
        <end position="26"/>
    </location>
</feature>
<dbReference type="RefSeq" id="WP_097040522.1">
    <property type="nucleotide sequence ID" value="NZ_OBQF01000003.1"/>
</dbReference>
<keyword evidence="1" id="KW-0812">Transmembrane</keyword>
<feature type="transmembrane region" description="Helical" evidence="1">
    <location>
        <begin position="81"/>
        <end position="98"/>
    </location>
</feature>
<feature type="transmembrane region" description="Helical" evidence="1">
    <location>
        <begin position="138"/>
        <end position="159"/>
    </location>
</feature>
<dbReference type="AlphaFoldDB" id="A0A285UIS8"/>
<feature type="transmembrane region" description="Helical" evidence="1">
    <location>
        <begin position="217"/>
        <end position="239"/>
    </location>
</feature>
<dbReference type="Proteomes" id="UP000219412">
    <property type="component" value="Unassembled WGS sequence"/>
</dbReference>
<sequence length="247" mass="28093">MTTHRKWVLAYFVFFVLMVVANYTAGQMGSDVGGTANQNETIIQPAGFAFSIWGLIYTLIFIWIIYLFFSKKDRSYITERLKFWPIANFILNGLWIFVFTQEWLFASVIVIAGMLYTLAEIYSSISETNHNWFDRFPFAIYFAWVTLATIVNIFTWVTNLDIDTILGMGELTWTILLVIIAGIIGITIAIFFKDWVYPLVLIWPLIGIYAESGDVSIGLNITLLIVGIALAIIAIMIIVQKARALKV</sequence>
<reference evidence="3" key="1">
    <citation type="submission" date="2017-08" db="EMBL/GenBank/DDBJ databases">
        <authorList>
            <person name="Varghese N."/>
            <person name="Submissions S."/>
        </authorList>
    </citation>
    <scope>NUCLEOTIDE SEQUENCE [LARGE SCALE GENOMIC DNA]</scope>
    <source>
        <strain evidence="3">DSM 23173</strain>
    </source>
</reference>
<dbReference type="OrthoDB" id="5189031at2"/>
<proteinExistence type="predicted"/>
<feature type="transmembrane region" description="Helical" evidence="1">
    <location>
        <begin position="46"/>
        <end position="69"/>
    </location>
</feature>
<evidence type="ECO:0000313" key="2">
    <source>
        <dbReference type="EMBL" id="SOC41749.1"/>
    </source>
</evidence>
<gene>
    <name evidence="2" type="ORF">SAMN05878391_1401</name>
</gene>
<feature type="transmembrane region" description="Helical" evidence="1">
    <location>
        <begin position="104"/>
        <end position="126"/>
    </location>
</feature>
<dbReference type="Gene3D" id="1.20.1260.100">
    <property type="entry name" value="TspO/MBR protein"/>
    <property type="match status" value="1"/>
</dbReference>
<accession>A0A285UIS8</accession>
<feature type="transmembrane region" description="Helical" evidence="1">
    <location>
        <begin position="171"/>
        <end position="190"/>
    </location>
</feature>
<feature type="transmembrane region" description="Helical" evidence="1">
    <location>
        <begin position="195"/>
        <end position="211"/>
    </location>
</feature>
<name>A0A285UIS8_9STAP</name>
<evidence type="ECO:0000256" key="1">
    <source>
        <dbReference type="SAM" id="Phobius"/>
    </source>
</evidence>
<keyword evidence="3" id="KW-1185">Reference proteome</keyword>
<keyword evidence="1" id="KW-0472">Membrane</keyword>
<protein>
    <submittedName>
        <fullName evidence="2">TspO/MBR related protein</fullName>
    </submittedName>
</protein>